<evidence type="ECO:0000313" key="3">
    <source>
        <dbReference type="EMBL" id="KZS89129.1"/>
    </source>
</evidence>
<evidence type="ECO:0000313" key="4">
    <source>
        <dbReference type="Proteomes" id="UP000076722"/>
    </source>
</evidence>
<reference evidence="3 4" key="1">
    <citation type="journal article" date="2016" name="Mol. Biol. Evol.">
        <title>Comparative Genomics of Early-Diverging Mushroom-Forming Fungi Provides Insights into the Origins of Lignocellulose Decay Capabilities.</title>
        <authorList>
            <person name="Nagy L.G."/>
            <person name="Riley R."/>
            <person name="Tritt A."/>
            <person name="Adam C."/>
            <person name="Daum C."/>
            <person name="Floudas D."/>
            <person name="Sun H."/>
            <person name="Yadav J.S."/>
            <person name="Pangilinan J."/>
            <person name="Larsson K.H."/>
            <person name="Matsuura K."/>
            <person name="Barry K."/>
            <person name="Labutti K."/>
            <person name="Kuo R."/>
            <person name="Ohm R.A."/>
            <person name="Bhattacharya S.S."/>
            <person name="Shirouzu T."/>
            <person name="Yoshinaga Y."/>
            <person name="Martin F.M."/>
            <person name="Grigoriev I.V."/>
            <person name="Hibbett D.S."/>
        </authorList>
    </citation>
    <scope>NUCLEOTIDE SEQUENCE [LARGE SCALE GENOMIC DNA]</scope>
    <source>
        <strain evidence="3 4">HHB9708</strain>
    </source>
</reference>
<dbReference type="AlphaFoldDB" id="A0A164PXL5"/>
<organism evidence="3 4">
    <name type="scientific">Sistotremastrum niveocremeum HHB9708</name>
    <dbReference type="NCBI Taxonomy" id="1314777"/>
    <lineage>
        <taxon>Eukaryota</taxon>
        <taxon>Fungi</taxon>
        <taxon>Dikarya</taxon>
        <taxon>Basidiomycota</taxon>
        <taxon>Agaricomycotina</taxon>
        <taxon>Agaricomycetes</taxon>
        <taxon>Sistotremastrales</taxon>
        <taxon>Sistotremastraceae</taxon>
        <taxon>Sertulicium</taxon>
        <taxon>Sertulicium niveocremeum</taxon>
    </lineage>
</organism>
<feature type="compositionally biased region" description="Basic and acidic residues" evidence="1">
    <location>
        <begin position="183"/>
        <end position="194"/>
    </location>
</feature>
<sequence>MYSVKSIALMLIACVAVASANPMPTNGVDAEANACYKPRIGVRDPSANPEPCTTRGFEPRIRSKTCSEAPNGGIPTIYRSYKPVKKRFIRRVKCHGSAVSAFIMSHLAGLQVATQIWVIYSRVNDRLFTEGWAEYPPESARKPQVDDGRVVGDNVLTSVMTLFGFTAAPKSKPKCPKLRQQRLKSDDSRRFTFT</sequence>
<protein>
    <submittedName>
        <fullName evidence="3">Uncharacterized protein</fullName>
    </submittedName>
</protein>
<dbReference type="Proteomes" id="UP000076722">
    <property type="component" value="Unassembled WGS sequence"/>
</dbReference>
<accession>A0A164PXL5</accession>
<feature type="compositionally biased region" description="Basic residues" evidence="1">
    <location>
        <begin position="171"/>
        <end position="182"/>
    </location>
</feature>
<feature type="region of interest" description="Disordered" evidence="1">
    <location>
        <begin position="170"/>
        <end position="194"/>
    </location>
</feature>
<gene>
    <name evidence="3" type="ORF">SISNIDRAFT_469617</name>
</gene>
<evidence type="ECO:0000256" key="2">
    <source>
        <dbReference type="SAM" id="SignalP"/>
    </source>
</evidence>
<keyword evidence="4" id="KW-1185">Reference proteome</keyword>
<feature type="signal peptide" evidence="2">
    <location>
        <begin position="1"/>
        <end position="20"/>
    </location>
</feature>
<dbReference type="EMBL" id="KV419430">
    <property type="protein sequence ID" value="KZS89129.1"/>
    <property type="molecule type" value="Genomic_DNA"/>
</dbReference>
<proteinExistence type="predicted"/>
<evidence type="ECO:0000256" key="1">
    <source>
        <dbReference type="SAM" id="MobiDB-lite"/>
    </source>
</evidence>
<name>A0A164PXL5_9AGAM</name>
<keyword evidence="2" id="KW-0732">Signal</keyword>
<feature type="chain" id="PRO_5007852444" evidence="2">
    <location>
        <begin position="21"/>
        <end position="194"/>
    </location>
</feature>